<evidence type="ECO:0000256" key="9">
    <source>
        <dbReference type="ARBA" id="ARBA00022679"/>
    </source>
</evidence>
<evidence type="ECO:0000256" key="13">
    <source>
        <dbReference type="ARBA" id="ARBA00022840"/>
    </source>
</evidence>
<evidence type="ECO:0000256" key="2">
    <source>
        <dbReference type="ARBA" id="ARBA00012438"/>
    </source>
</evidence>
<proteinExistence type="predicted"/>
<dbReference type="Pfam" id="PF07536">
    <property type="entry name" value="HWE_HK"/>
    <property type="match status" value="1"/>
</dbReference>
<sequence length="499" mass="54777">MPKLSGPDYDEHFPFGGSKNGALIRALDWSSTSLGPISEWPESLKTTVGILLGSPVPIVLLWGPDGIMIYNDAYSIFAGGRHPFLFGSKVREGWPEVADFNDNVMKMGLGGGTLSYRNQELTLHRSGVPEQVWMNLDYSPVLGEKGHPEGVLAVVVETTQQVLAERALAKAEERLRQALNASGMVGTFAWHVRSDTFYSDARFAEEFSVDPAKGDEGAPLSDYLAGIHPEDFQRIADAINRTVVTGEKYVQEYRLLRKDGNIRWVEARGECLYGEDGKPDRFVGVVVDVTNQKNAQERQRLLAREADHRVKNIFANFHSMISLSARSARTPKEMAQALRGRLDALLRAKDLIRPGIMGTEHESKHTTMDALVHTVLQPYEDGSPDRIVLRGPDVPVGAKAVTGLALALHETATNAVKYGALSKPGGSIRVTWDASGDDLHLEWDETGGPLIDGAPLARGFGSILTERSVTGELAGKIEHDWRRNGLRLKLSVPMERLVA</sequence>
<evidence type="ECO:0000259" key="17">
    <source>
        <dbReference type="PROSITE" id="PS50113"/>
    </source>
</evidence>
<evidence type="ECO:0000313" key="19">
    <source>
        <dbReference type="Proteomes" id="UP000198992"/>
    </source>
</evidence>
<keyword evidence="4" id="KW-0600">Photoreceptor protein</keyword>
<name>A0A1H4Y9N7_9BRAD</name>
<dbReference type="PANTHER" id="PTHR41523">
    <property type="entry name" value="TWO-COMPONENT SYSTEM SENSOR PROTEIN"/>
    <property type="match status" value="1"/>
</dbReference>
<evidence type="ECO:0000256" key="12">
    <source>
        <dbReference type="ARBA" id="ARBA00022777"/>
    </source>
</evidence>
<evidence type="ECO:0000256" key="10">
    <source>
        <dbReference type="ARBA" id="ARBA00022737"/>
    </source>
</evidence>
<dbReference type="AlphaFoldDB" id="A0A1H4Y9N7"/>
<dbReference type="Gene3D" id="3.30.450.20">
    <property type="entry name" value="PAS domain"/>
    <property type="match status" value="2"/>
</dbReference>
<dbReference type="InterPro" id="IPR035965">
    <property type="entry name" value="PAS-like_dom_sf"/>
</dbReference>
<dbReference type="Pfam" id="PF08447">
    <property type="entry name" value="PAS_3"/>
    <property type="match status" value="1"/>
</dbReference>
<evidence type="ECO:0000256" key="1">
    <source>
        <dbReference type="ARBA" id="ARBA00000085"/>
    </source>
</evidence>
<keyword evidence="14" id="KW-0157">Chromophore</keyword>
<keyword evidence="13" id="KW-0067">ATP-binding</keyword>
<dbReference type="InterPro" id="IPR000700">
    <property type="entry name" value="PAS-assoc_C"/>
</dbReference>
<dbReference type="PANTHER" id="PTHR41523:SF8">
    <property type="entry name" value="ETHYLENE RESPONSE SENSOR PROTEIN"/>
    <property type="match status" value="1"/>
</dbReference>
<evidence type="ECO:0000256" key="8">
    <source>
        <dbReference type="ARBA" id="ARBA00022643"/>
    </source>
</evidence>
<dbReference type="CDD" id="cd00130">
    <property type="entry name" value="PAS"/>
    <property type="match status" value="1"/>
</dbReference>
<feature type="domain" description="PAC" evidence="17">
    <location>
        <begin position="249"/>
        <end position="301"/>
    </location>
</feature>
<evidence type="ECO:0000256" key="5">
    <source>
        <dbReference type="ARBA" id="ARBA00022553"/>
    </source>
</evidence>
<keyword evidence="6" id="KW-0716">Sensory transduction</keyword>
<evidence type="ECO:0000256" key="7">
    <source>
        <dbReference type="ARBA" id="ARBA00022630"/>
    </source>
</evidence>
<reference evidence="18 19" key="1">
    <citation type="submission" date="2016-10" db="EMBL/GenBank/DDBJ databases">
        <authorList>
            <person name="de Groot N.N."/>
        </authorList>
    </citation>
    <scope>NUCLEOTIDE SEQUENCE [LARGE SCALE GENOMIC DNA]</scope>
    <source>
        <strain evidence="18 19">MT12</strain>
    </source>
</reference>
<dbReference type="Gene3D" id="3.30.565.10">
    <property type="entry name" value="Histidine kinase-like ATPase, C-terminal domain"/>
    <property type="match status" value="1"/>
</dbReference>
<evidence type="ECO:0000256" key="6">
    <source>
        <dbReference type="ARBA" id="ARBA00022606"/>
    </source>
</evidence>
<dbReference type="InterPro" id="IPR000014">
    <property type="entry name" value="PAS"/>
</dbReference>
<evidence type="ECO:0000256" key="3">
    <source>
        <dbReference type="ARBA" id="ARBA00021740"/>
    </source>
</evidence>
<evidence type="ECO:0000256" key="4">
    <source>
        <dbReference type="ARBA" id="ARBA00022543"/>
    </source>
</evidence>
<dbReference type="Proteomes" id="UP000198992">
    <property type="component" value="Unassembled WGS sequence"/>
</dbReference>
<dbReference type="GO" id="GO:0009881">
    <property type="term" value="F:photoreceptor activity"/>
    <property type="evidence" value="ECO:0007669"/>
    <property type="project" value="UniProtKB-KW"/>
</dbReference>
<evidence type="ECO:0000256" key="16">
    <source>
        <dbReference type="ARBA" id="ARBA00023170"/>
    </source>
</evidence>
<dbReference type="EC" id="2.7.13.3" evidence="2"/>
<keyword evidence="10" id="KW-0677">Repeat</keyword>
<keyword evidence="7" id="KW-0285">Flavoprotein</keyword>
<dbReference type="PROSITE" id="PS50113">
    <property type="entry name" value="PAC"/>
    <property type="match status" value="2"/>
</dbReference>
<organism evidence="18 19">
    <name type="scientific">Bradyrhizobium erythrophlei</name>
    <dbReference type="NCBI Taxonomy" id="1437360"/>
    <lineage>
        <taxon>Bacteria</taxon>
        <taxon>Pseudomonadati</taxon>
        <taxon>Pseudomonadota</taxon>
        <taxon>Alphaproteobacteria</taxon>
        <taxon>Hyphomicrobiales</taxon>
        <taxon>Nitrobacteraceae</taxon>
        <taxon>Bradyrhizobium</taxon>
    </lineage>
</organism>
<dbReference type="GO" id="GO:0005524">
    <property type="term" value="F:ATP binding"/>
    <property type="evidence" value="ECO:0007669"/>
    <property type="project" value="UniProtKB-KW"/>
</dbReference>
<comment type="catalytic activity">
    <reaction evidence="1">
        <text>ATP + protein L-histidine = ADP + protein N-phospho-L-histidine.</text>
        <dbReference type="EC" id="2.7.13.3"/>
    </reaction>
</comment>
<keyword evidence="8" id="KW-0288">FMN</keyword>
<protein>
    <recommendedName>
        <fullName evidence="3">Blue-light-activated histidine kinase</fullName>
        <ecNumber evidence="2">2.7.13.3</ecNumber>
    </recommendedName>
</protein>
<keyword evidence="12" id="KW-0418">Kinase</keyword>
<evidence type="ECO:0000256" key="15">
    <source>
        <dbReference type="ARBA" id="ARBA00023026"/>
    </source>
</evidence>
<dbReference type="EMBL" id="FNTH01000001">
    <property type="protein sequence ID" value="SED13891.1"/>
    <property type="molecule type" value="Genomic_DNA"/>
</dbReference>
<accession>A0A1H4Y9N7</accession>
<dbReference type="SMART" id="SM00911">
    <property type="entry name" value="HWE_HK"/>
    <property type="match status" value="1"/>
</dbReference>
<evidence type="ECO:0000256" key="11">
    <source>
        <dbReference type="ARBA" id="ARBA00022741"/>
    </source>
</evidence>
<dbReference type="InterPro" id="IPR036890">
    <property type="entry name" value="HATPase_C_sf"/>
</dbReference>
<keyword evidence="15" id="KW-0843">Virulence</keyword>
<dbReference type="InterPro" id="IPR001610">
    <property type="entry name" value="PAC"/>
</dbReference>
<dbReference type="RefSeq" id="WP_092117780.1">
    <property type="nucleotide sequence ID" value="NZ_FNTH01000001.1"/>
</dbReference>
<keyword evidence="11" id="KW-0547">Nucleotide-binding</keyword>
<dbReference type="NCBIfam" id="TIGR00229">
    <property type="entry name" value="sensory_box"/>
    <property type="match status" value="1"/>
</dbReference>
<dbReference type="InterPro" id="IPR011102">
    <property type="entry name" value="Sig_transdc_His_kinase_HWE"/>
</dbReference>
<dbReference type="InterPro" id="IPR013655">
    <property type="entry name" value="PAS_fold_3"/>
</dbReference>
<keyword evidence="9" id="KW-0808">Transferase</keyword>
<evidence type="ECO:0000256" key="14">
    <source>
        <dbReference type="ARBA" id="ARBA00022991"/>
    </source>
</evidence>
<keyword evidence="5" id="KW-0597">Phosphoprotein</keyword>
<gene>
    <name evidence="18" type="ORF">SAMN05444164_3823</name>
</gene>
<dbReference type="OrthoDB" id="9813940at2"/>
<dbReference type="Gene3D" id="2.10.70.100">
    <property type="match status" value="1"/>
</dbReference>
<feature type="domain" description="PAC" evidence="17">
    <location>
        <begin position="117"/>
        <end position="170"/>
    </location>
</feature>
<dbReference type="GO" id="GO:0004673">
    <property type="term" value="F:protein histidine kinase activity"/>
    <property type="evidence" value="ECO:0007669"/>
    <property type="project" value="UniProtKB-EC"/>
</dbReference>
<dbReference type="SUPFAM" id="SSF55785">
    <property type="entry name" value="PYP-like sensor domain (PAS domain)"/>
    <property type="match status" value="1"/>
</dbReference>
<dbReference type="SMART" id="SM00086">
    <property type="entry name" value="PAC"/>
    <property type="match status" value="2"/>
</dbReference>
<evidence type="ECO:0000313" key="18">
    <source>
        <dbReference type="EMBL" id="SED13891.1"/>
    </source>
</evidence>
<keyword evidence="16" id="KW-0675">Receptor</keyword>